<feature type="transmembrane region" description="Helical" evidence="1">
    <location>
        <begin position="424"/>
        <end position="444"/>
    </location>
</feature>
<keyword evidence="1" id="KW-0472">Membrane</keyword>
<feature type="transmembrane region" description="Helical" evidence="1">
    <location>
        <begin position="12"/>
        <end position="28"/>
    </location>
</feature>
<feature type="transmembrane region" description="Helical" evidence="1">
    <location>
        <begin position="393"/>
        <end position="412"/>
    </location>
</feature>
<evidence type="ECO:0000313" key="3">
    <source>
        <dbReference type="Proteomes" id="UP000095228"/>
    </source>
</evidence>
<feature type="transmembrane region" description="Helical" evidence="1">
    <location>
        <begin position="334"/>
        <end position="353"/>
    </location>
</feature>
<dbReference type="Proteomes" id="UP000095228">
    <property type="component" value="Chromosome"/>
</dbReference>
<gene>
    <name evidence="2" type="ORF">Verru16b_01379</name>
</gene>
<dbReference type="RefSeq" id="WP_069961575.1">
    <property type="nucleotide sequence ID" value="NZ_CP016094.1"/>
</dbReference>
<dbReference type="OrthoDB" id="186957at2"/>
<organism evidence="2 3">
    <name type="scientific">Lacunisphaera limnophila</name>
    <dbReference type="NCBI Taxonomy" id="1838286"/>
    <lineage>
        <taxon>Bacteria</taxon>
        <taxon>Pseudomonadati</taxon>
        <taxon>Verrucomicrobiota</taxon>
        <taxon>Opitutia</taxon>
        <taxon>Opitutales</taxon>
        <taxon>Opitutaceae</taxon>
        <taxon>Lacunisphaera</taxon>
    </lineage>
</organism>
<evidence type="ECO:0000256" key="1">
    <source>
        <dbReference type="SAM" id="Phobius"/>
    </source>
</evidence>
<dbReference type="KEGG" id="obg:Verru16b_01379"/>
<keyword evidence="3" id="KW-1185">Reference proteome</keyword>
<feature type="transmembrane region" description="Helical" evidence="1">
    <location>
        <begin position="142"/>
        <end position="159"/>
    </location>
</feature>
<reference evidence="2 3" key="1">
    <citation type="submission" date="2016-06" db="EMBL/GenBank/DDBJ databases">
        <title>Three novel species with peptidoglycan cell walls form the new genus Lacunisphaera gen. nov. in the family Opitutaceae of the verrucomicrobial subdivision 4.</title>
        <authorList>
            <person name="Rast P."/>
            <person name="Gloeckner I."/>
            <person name="Jogler M."/>
            <person name="Boedeker C."/>
            <person name="Jeske O."/>
            <person name="Wiegand S."/>
            <person name="Reinhardt R."/>
            <person name="Schumann P."/>
            <person name="Rohde M."/>
            <person name="Spring S."/>
            <person name="Gloeckner F.O."/>
            <person name="Jogler C."/>
        </authorList>
    </citation>
    <scope>NUCLEOTIDE SEQUENCE [LARGE SCALE GENOMIC DNA]</scope>
    <source>
        <strain evidence="2 3">IG16b</strain>
    </source>
</reference>
<proteinExistence type="predicted"/>
<evidence type="ECO:0000313" key="2">
    <source>
        <dbReference type="EMBL" id="AOS44318.1"/>
    </source>
</evidence>
<sequence length="805" mass="87879">MNKPHLFPLRTWLLTMLGAGGLLLWCTVQRVQRVETVTHTDHEAALVDDTTPTGYAGGKRWLLVPEGHDRSYQWIAETQQMLATKEWRIRHIDTENAPFGREVHAASPYRWWLGLLAWCDHALSKLSLGQATERAALWADPLLHLVLLMGATLFVAFHFGAWPCLLLALGLVTVYPVAGGFLPGAPDDRNLTNLVAVGAILPLLAAFHRGTSSRSLSCLAGVTSGLGLWISPSHAALLLIGLALGGLLAAWLARRGNAPDPTAAVTPPWRLWSLSGSATCLAAYLIEYYPAHLDFQLHAVHPLYGLAWLGLGEVLEFAWAHPQSRKTRRSWTQAARLLLVLASLAALPLAMHWSKSPSLLFGDISAARLTLLPNGTVAKSMATWISRDGLSPALLATCLPLMLLGPAIWLCTSHRTPLPARMSLALALGPVLVTLLIALSQLAWWALVDLMLLSLLVAMVVAVQLRGTTSRLPWHWPAGVGLLLLPGLALLKPSSTQDGEVEFTRLEVEGLLERSLAHWLADHTAPENVFLAPPGLSPNLSFHSGRRGLGTVNWENRDGLAAAVRIVSATTADEAQALLNQRGVTHLILPSWDNDLEVLAGWSVAKPEDTFISAVHRWALPPWLRPRPYQLPSIPGFEDYRTVILEVTDEENPAAAISRTAEYFLETQQLELAAAAGQALQRFPADLGALVALAQVERARGGPPAFTKIFETLMENLAGGSSRNLAWDRRVSLAIVLAQGERPELAREEVARCLEKLDEAKLRFLTPATLFRLLVLCRAFDLSISDPGLAQLSHRLLPAELRNRL</sequence>
<feature type="transmembrane region" description="Helical" evidence="1">
    <location>
        <begin position="165"/>
        <end position="184"/>
    </location>
</feature>
<accession>A0A1D8ATU4</accession>
<feature type="transmembrane region" description="Helical" evidence="1">
    <location>
        <begin position="228"/>
        <end position="251"/>
    </location>
</feature>
<protein>
    <submittedName>
        <fullName evidence="2">Uncharacterized protein</fullName>
    </submittedName>
</protein>
<keyword evidence="1" id="KW-1133">Transmembrane helix</keyword>
<name>A0A1D8ATU4_9BACT</name>
<dbReference type="AlphaFoldDB" id="A0A1D8ATU4"/>
<feature type="transmembrane region" description="Helical" evidence="1">
    <location>
        <begin position="191"/>
        <end position="208"/>
    </location>
</feature>
<dbReference type="EMBL" id="CP016094">
    <property type="protein sequence ID" value="AOS44318.1"/>
    <property type="molecule type" value="Genomic_DNA"/>
</dbReference>
<dbReference type="STRING" id="1838286.Verru16b_01379"/>
<keyword evidence="1" id="KW-0812">Transmembrane</keyword>